<dbReference type="PANTHER" id="PTHR43130">
    <property type="entry name" value="ARAC-FAMILY TRANSCRIPTIONAL REGULATOR"/>
    <property type="match status" value="1"/>
</dbReference>
<proteinExistence type="predicted"/>
<gene>
    <name evidence="1" type="ORF">JI435_305930</name>
</gene>
<dbReference type="InterPro" id="IPR029062">
    <property type="entry name" value="Class_I_gatase-like"/>
</dbReference>
<dbReference type="SUPFAM" id="SSF52317">
    <property type="entry name" value="Class I glutamine amidotransferase-like"/>
    <property type="match status" value="1"/>
</dbReference>
<dbReference type="PANTHER" id="PTHR43130:SF7">
    <property type="entry name" value="DJ-1_PFPI DOMAIN-CONTAINING PROTEIN"/>
    <property type="match status" value="1"/>
</dbReference>
<dbReference type="OrthoDB" id="543156at2759"/>
<organism evidence="1 2">
    <name type="scientific">Phaeosphaeria nodorum (strain SN15 / ATCC MYA-4574 / FGSC 10173)</name>
    <name type="common">Glume blotch fungus</name>
    <name type="synonym">Parastagonospora nodorum</name>
    <dbReference type="NCBI Taxonomy" id="321614"/>
    <lineage>
        <taxon>Eukaryota</taxon>
        <taxon>Fungi</taxon>
        <taxon>Dikarya</taxon>
        <taxon>Ascomycota</taxon>
        <taxon>Pezizomycotina</taxon>
        <taxon>Dothideomycetes</taxon>
        <taxon>Pleosporomycetidae</taxon>
        <taxon>Pleosporales</taxon>
        <taxon>Pleosporineae</taxon>
        <taxon>Phaeosphaeriaceae</taxon>
        <taxon>Parastagonospora</taxon>
    </lineage>
</organism>
<dbReference type="InterPro" id="IPR052158">
    <property type="entry name" value="INH-QAR"/>
</dbReference>
<evidence type="ECO:0000313" key="1">
    <source>
        <dbReference type="EMBL" id="QRC92545.1"/>
    </source>
</evidence>
<dbReference type="Gene3D" id="3.40.50.880">
    <property type="match status" value="1"/>
</dbReference>
<accession>A0A7U2ET08</accession>
<name>A0A7U2ET08_PHANO</name>
<sequence>MTTCTGAVWLAKSGVLDGKKATTNRAMIPLAKTMAPNVEWVDQRWVIEKGHFEGAEIWTAGAAGCGVDMCIEYADLHFSKLLNQLVCIGLGQSYEGRSQFYDGPLKLPF</sequence>
<protein>
    <recommendedName>
        <fullName evidence="3">DJ-1/PfpI domain-containing protein</fullName>
    </recommendedName>
</protein>
<dbReference type="Proteomes" id="UP000663193">
    <property type="component" value="Chromosome 2"/>
</dbReference>
<keyword evidence="2" id="KW-1185">Reference proteome</keyword>
<dbReference type="AlphaFoldDB" id="A0A7U2ET08"/>
<evidence type="ECO:0000313" key="2">
    <source>
        <dbReference type="Proteomes" id="UP000663193"/>
    </source>
</evidence>
<evidence type="ECO:0008006" key="3">
    <source>
        <dbReference type="Google" id="ProtNLM"/>
    </source>
</evidence>
<reference evidence="2" key="1">
    <citation type="journal article" date="2021" name="BMC Genomics">
        <title>Chromosome-level genome assembly and manually-curated proteome of model necrotroph Parastagonospora nodorum Sn15 reveals a genome-wide trove of candidate effector homologs, and redundancy of virulence-related functions within an accessory chromosome.</title>
        <authorList>
            <person name="Bertazzoni S."/>
            <person name="Jones D.A.B."/>
            <person name="Phan H.T."/>
            <person name="Tan K.-C."/>
            <person name="Hane J.K."/>
        </authorList>
    </citation>
    <scope>NUCLEOTIDE SEQUENCE [LARGE SCALE GENOMIC DNA]</scope>
    <source>
        <strain evidence="2">SN15 / ATCC MYA-4574 / FGSC 10173)</strain>
    </source>
</reference>
<dbReference type="EMBL" id="CP069024">
    <property type="protein sequence ID" value="QRC92545.1"/>
    <property type="molecule type" value="Genomic_DNA"/>
</dbReference>
<dbReference type="VEuPathDB" id="FungiDB:JI435_305930"/>